<name>A0AAN9T2J6_PSOTE</name>
<sequence length="239" mass="27500">MWLAACVNLATFYLIGLSISDLLGFKLYLQVLASQFRFERTFSALHFHGSNHHKEDIEDQNVEGGVVEKLFGKLDEELNKVNAFYKDQVHAERFYAVKLFRHLPKLNFEMSSFLSLISKRIRYSYLNASYLWSFLSILFREDKLVADAKALKVNAGTDVDTKFPCRFQDINTNFVGPTTTILSDVTVDMGCYEEKILELFFCVRRLLLKPLFQAIEFQTEVEVGQVCINVPISESGLHK</sequence>
<accession>A0AAN9T2J6</accession>
<comment type="caution">
    <text evidence="1">The sequence shown here is derived from an EMBL/GenBank/DDBJ whole genome shotgun (WGS) entry which is preliminary data.</text>
</comment>
<reference evidence="1 2" key="1">
    <citation type="submission" date="2024-01" db="EMBL/GenBank/DDBJ databases">
        <title>The genomes of 5 underutilized Papilionoideae crops provide insights into root nodulation and disease resistanc.</title>
        <authorList>
            <person name="Jiang F."/>
        </authorList>
    </citation>
    <scope>NUCLEOTIDE SEQUENCE [LARGE SCALE GENOMIC DNA]</scope>
    <source>
        <strain evidence="1">DUOXIRENSHENG_FW03</strain>
        <tissue evidence="1">Leaves</tissue>
    </source>
</reference>
<gene>
    <name evidence="1" type="ORF">VNO78_03630</name>
</gene>
<dbReference type="AlphaFoldDB" id="A0AAN9T2J6"/>
<evidence type="ECO:0000313" key="1">
    <source>
        <dbReference type="EMBL" id="KAK7412180.1"/>
    </source>
</evidence>
<protein>
    <submittedName>
        <fullName evidence="1">Uncharacterized protein</fullName>
    </submittedName>
</protein>
<dbReference type="EMBL" id="JAYMYS010000001">
    <property type="protein sequence ID" value="KAK7412180.1"/>
    <property type="molecule type" value="Genomic_DNA"/>
</dbReference>
<evidence type="ECO:0000313" key="2">
    <source>
        <dbReference type="Proteomes" id="UP001386955"/>
    </source>
</evidence>
<dbReference type="Proteomes" id="UP001386955">
    <property type="component" value="Unassembled WGS sequence"/>
</dbReference>
<keyword evidence="2" id="KW-1185">Reference proteome</keyword>
<organism evidence="1 2">
    <name type="scientific">Psophocarpus tetragonolobus</name>
    <name type="common">Winged bean</name>
    <name type="synonym">Dolichos tetragonolobus</name>
    <dbReference type="NCBI Taxonomy" id="3891"/>
    <lineage>
        <taxon>Eukaryota</taxon>
        <taxon>Viridiplantae</taxon>
        <taxon>Streptophyta</taxon>
        <taxon>Embryophyta</taxon>
        <taxon>Tracheophyta</taxon>
        <taxon>Spermatophyta</taxon>
        <taxon>Magnoliopsida</taxon>
        <taxon>eudicotyledons</taxon>
        <taxon>Gunneridae</taxon>
        <taxon>Pentapetalae</taxon>
        <taxon>rosids</taxon>
        <taxon>fabids</taxon>
        <taxon>Fabales</taxon>
        <taxon>Fabaceae</taxon>
        <taxon>Papilionoideae</taxon>
        <taxon>50 kb inversion clade</taxon>
        <taxon>NPAAA clade</taxon>
        <taxon>indigoferoid/millettioid clade</taxon>
        <taxon>Phaseoleae</taxon>
        <taxon>Psophocarpus</taxon>
    </lineage>
</organism>
<proteinExistence type="predicted"/>